<dbReference type="EMBL" id="RCOR01000028">
    <property type="protein sequence ID" value="RSN68528.1"/>
    <property type="molecule type" value="Genomic_DNA"/>
</dbReference>
<sequence>MGGLSTFGIYRVSRLVIADPGGFAIFYNSHDPDTGVDVPFPSGKIVRGDAYVFHGGINTLRGDIPRRADLYVVVVSGYREEAVRGIYGREVYVRGKIIDIEVMEKTGRTREVMGRQLPTSKKTIVFINCVGLSPGDETDVDDVKKALEDQIALLVAKNSELAKANDSLMKEVNTLRENLKDAVSRYDTCRKAMDKLFQDLQSKIAEAEALIDRLKTVSKVKEEGIKMIEKTVGEKGIFRRGEDENIKRIEEEIKKLKREAERV</sequence>
<dbReference type="AlphaFoldDB" id="A0A429G424"/>
<keyword evidence="1" id="KW-0175">Coiled coil</keyword>
<evidence type="ECO:0000256" key="1">
    <source>
        <dbReference type="SAM" id="Coils"/>
    </source>
</evidence>
<dbReference type="RefSeq" id="WP_125741912.1">
    <property type="nucleotide sequence ID" value="NZ_RCOR01000028.1"/>
</dbReference>
<proteinExistence type="predicted"/>
<comment type="caution">
    <text evidence="2">The sequence shown here is derived from an EMBL/GenBank/DDBJ whole genome shotgun (WGS) entry which is preliminary data.</text>
</comment>
<accession>A0A429G424</accession>
<protein>
    <submittedName>
        <fullName evidence="2">Uncharacterized protein</fullName>
    </submittedName>
</protein>
<name>A0A429G424_9CREN</name>
<dbReference type="Proteomes" id="UP000278149">
    <property type="component" value="Unassembled WGS sequence"/>
</dbReference>
<organism evidence="2 3">
    <name type="scientific">Candidatus Korarchaeum cryptofilum</name>
    <dbReference type="NCBI Taxonomy" id="498846"/>
    <lineage>
        <taxon>Archaea</taxon>
        <taxon>Thermoproteota</taxon>
        <taxon>Candidatus Korarchaeia</taxon>
        <taxon>Candidatus Korarchaeales</taxon>
        <taxon>Candidatus Korarchaeaceae</taxon>
        <taxon>Candidatus Korarchaeum</taxon>
    </lineage>
</organism>
<reference evidence="2 3" key="1">
    <citation type="submission" date="2018-10" db="EMBL/GenBank/DDBJ databases">
        <title>Co-occurring genomic capacity for anaerobic methane metabolism and dissimilatory sulfite reduction discovered in the Korarchaeota.</title>
        <authorList>
            <person name="Mckay L.J."/>
            <person name="Dlakic M."/>
            <person name="Fields M.W."/>
            <person name="Delmont T.O."/>
            <person name="Eren A.M."/>
            <person name="Jay Z.J."/>
            <person name="Klingelsmith K.B."/>
            <person name="Rusch D.B."/>
            <person name="Inskeep W.P."/>
        </authorList>
    </citation>
    <scope>NUCLEOTIDE SEQUENCE [LARGE SCALE GENOMIC DNA]</scope>
    <source>
        <strain evidence="2 3">WS</strain>
    </source>
</reference>
<evidence type="ECO:0000313" key="3">
    <source>
        <dbReference type="Proteomes" id="UP000278149"/>
    </source>
</evidence>
<gene>
    <name evidence="2" type="ORF">D9Q81_05830</name>
</gene>
<evidence type="ECO:0000313" key="2">
    <source>
        <dbReference type="EMBL" id="RSN68528.1"/>
    </source>
</evidence>
<feature type="coiled-coil region" evidence="1">
    <location>
        <begin position="144"/>
        <end position="259"/>
    </location>
</feature>